<evidence type="ECO:0008006" key="4">
    <source>
        <dbReference type="Google" id="ProtNLM"/>
    </source>
</evidence>
<gene>
    <name evidence="2" type="ORF">LARSCL_LOCUS16755</name>
</gene>
<dbReference type="Gene3D" id="1.25.40.540">
    <property type="entry name" value="TAP42-like family"/>
    <property type="match status" value="1"/>
</dbReference>
<dbReference type="InterPro" id="IPR038511">
    <property type="entry name" value="TAP42/TAP46-like_sf"/>
</dbReference>
<proteinExistence type="predicted"/>
<organism evidence="2 3">
    <name type="scientific">Larinioides sclopetarius</name>
    <dbReference type="NCBI Taxonomy" id="280406"/>
    <lineage>
        <taxon>Eukaryota</taxon>
        <taxon>Metazoa</taxon>
        <taxon>Ecdysozoa</taxon>
        <taxon>Arthropoda</taxon>
        <taxon>Chelicerata</taxon>
        <taxon>Arachnida</taxon>
        <taxon>Araneae</taxon>
        <taxon>Araneomorphae</taxon>
        <taxon>Entelegynae</taxon>
        <taxon>Araneoidea</taxon>
        <taxon>Araneidae</taxon>
        <taxon>Larinioides</taxon>
    </lineage>
</organism>
<feature type="region of interest" description="Disordered" evidence="1">
    <location>
        <begin position="291"/>
        <end position="356"/>
    </location>
</feature>
<evidence type="ECO:0000313" key="3">
    <source>
        <dbReference type="Proteomes" id="UP001497382"/>
    </source>
</evidence>
<dbReference type="InterPro" id="IPR007304">
    <property type="entry name" value="TAP46-like"/>
</dbReference>
<dbReference type="GO" id="GO:0051721">
    <property type="term" value="F:protein phosphatase 2A binding"/>
    <property type="evidence" value="ECO:0007669"/>
    <property type="project" value="TreeGrafter"/>
</dbReference>
<protein>
    <recommendedName>
        <fullName evidence="4">Immunoglobulin-binding protein 1</fullName>
    </recommendedName>
</protein>
<name>A0AAV2B428_9ARAC</name>
<comment type="caution">
    <text evidence="2">The sequence shown here is derived from an EMBL/GenBank/DDBJ whole genome shotgun (WGS) entry which is preliminary data.</text>
</comment>
<dbReference type="Pfam" id="PF04177">
    <property type="entry name" value="TAP42"/>
    <property type="match status" value="1"/>
</dbReference>
<evidence type="ECO:0000313" key="2">
    <source>
        <dbReference type="EMBL" id="CAL1290887.1"/>
    </source>
</evidence>
<reference evidence="2 3" key="1">
    <citation type="submission" date="2024-04" db="EMBL/GenBank/DDBJ databases">
        <authorList>
            <person name="Rising A."/>
            <person name="Reimegard J."/>
            <person name="Sonavane S."/>
            <person name="Akerstrom W."/>
            <person name="Nylinder S."/>
            <person name="Hedman E."/>
            <person name="Kallberg Y."/>
        </authorList>
    </citation>
    <scope>NUCLEOTIDE SEQUENCE [LARGE SCALE GENOMIC DNA]</scope>
</reference>
<feature type="compositionally biased region" description="Basic and acidic residues" evidence="1">
    <location>
        <begin position="310"/>
        <end position="346"/>
    </location>
</feature>
<dbReference type="AlphaFoldDB" id="A0AAV2B428"/>
<dbReference type="Proteomes" id="UP001497382">
    <property type="component" value="Unassembled WGS sequence"/>
</dbReference>
<dbReference type="PANTHER" id="PTHR10933">
    <property type="entry name" value="IMMUNOGLOBULIN-BINDING PROTEIN 1"/>
    <property type="match status" value="1"/>
</dbReference>
<keyword evidence="3" id="KW-1185">Reference proteome</keyword>
<dbReference type="GO" id="GO:0005829">
    <property type="term" value="C:cytosol"/>
    <property type="evidence" value="ECO:0007669"/>
    <property type="project" value="TreeGrafter"/>
</dbReference>
<dbReference type="GO" id="GO:0035303">
    <property type="term" value="P:regulation of dephosphorylation"/>
    <property type="evidence" value="ECO:0007669"/>
    <property type="project" value="TreeGrafter"/>
</dbReference>
<dbReference type="PANTHER" id="PTHR10933:SF9">
    <property type="entry name" value="IMMUNOGLOBULIN-BINDING PROTEIN 1"/>
    <property type="match status" value="1"/>
</dbReference>
<accession>A0AAV2B428</accession>
<dbReference type="GO" id="GO:0009966">
    <property type="term" value="P:regulation of signal transduction"/>
    <property type="evidence" value="ECO:0007669"/>
    <property type="project" value="InterPro"/>
</dbReference>
<sequence length="356" mass="41877">MAELSLVVESLKRLIVESDDERNDTELSKLFDSCLRLLELMEDSNLPSNDNELQEGVHVCIKGLEKCTFMVNELGLFSSNETADELQTSSIKYLILPAVLGCLNLSFQSIDLSERKEYVEKAEIYFRDFLLRCANYELCETSLRYFKEILDSETTQKKPDPQSLREKKIQQYRHKKELEEREKTLRPALERPECEENIREYYFVLLEKWILISIEELENSKREKEILQNFPMKEMSRNDKQKRKSDAKPLKPFIITKNEVQKKVFGLGYPSVPVLTIDDFYRQRFEKMVQEHKQNNTGQSLQDAAFSGRGFDKESEDIQKEELLDKDDPNELIKARQWDDWKDDNPRGSGNRMNKG</sequence>
<dbReference type="EMBL" id="CAXIEN010000271">
    <property type="protein sequence ID" value="CAL1290887.1"/>
    <property type="molecule type" value="Genomic_DNA"/>
</dbReference>
<evidence type="ECO:0000256" key="1">
    <source>
        <dbReference type="SAM" id="MobiDB-lite"/>
    </source>
</evidence>